<dbReference type="EMBL" id="LBHB01000001">
    <property type="protein sequence ID" value="KLE35685.1"/>
    <property type="molecule type" value="Genomic_DNA"/>
</dbReference>
<dbReference type="PANTHER" id="PTHR43284:SF1">
    <property type="entry name" value="ASPARAGINE SYNTHETASE"/>
    <property type="match status" value="1"/>
</dbReference>
<proteinExistence type="predicted"/>
<dbReference type="InterPro" id="IPR051786">
    <property type="entry name" value="ASN_synthetase/amidase"/>
</dbReference>
<comment type="caution">
    <text evidence="5">The sequence shown here is derived from an EMBL/GenBank/DDBJ whole genome shotgun (WGS) entry which is preliminary data.</text>
</comment>
<feature type="domain" description="Glutamine amidotransferase type-2" evidence="4">
    <location>
        <begin position="1"/>
        <end position="115"/>
    </location>
</feature>
<evidence type="ECO:0000256" key="2">
    <source>
        <dbReference type="ARBA" id="ARBA00012737"/>
    </source>
</evidence>
<dbReference type="EC" id="6.3.5.4" evidence="2"/>
<evidence type="ECO:0000256" key="1">
    <source>
        <dbReference type="ARBA" id="ARBA00005187"/>
    </source>
</evidence>
<organism evidence="5 6">
    <name type="scientific">Aurantiacibacter luteus</name>
    <dbReference type="NCBI Taxonomy" id="1581420"/>
    <lineage>
        <taxon>Bacteria</taxon>
        <taxon>Pseudomonadati</taxon>
        <taxon>Pseudomonadota</taxon>
        <taxon>Alphaproteobacteria</taxon>
        <taxon>Sphingomonadales</taxon>
        <taxon>Erythrobacteraceae</taxon>
        <taxon>Aurantiacibacter</taxon>
    </lineage>
</organism>
<dbReference type="OrthoDB" id="9763290at2"/>
<dbReference type="AlphaFoldDB" id="A0A0G9MYC1"/>
<dbReference type="InterPro" id="IPR029055">
    <property type="entry name" value="Ntn_hydrolases_N"/>
</dbReference>
<comment type="catalytic activity">
    <reaction evidence="3">
        <text>L-aspartate + L-glutamine + ATP + H2O = L-asparagine + L-glutamate + AMP + diphosphate + H(+)</text>
        <dbReference type="Rhea" id="RHEA:12228"/>
        <dbReference type="ChEBI" id="CHEBI:15377"/>
        <dbReference type="ChEBI" id="CHEBI:15378"/>
        <dbReference type="ChEBI" id="CHEBI:29985"/>
        <dbReference type="ChEBI" id="CHEBI:29991"/>
        <dbReference type="ChEBI" id="CHEBI:30616"/>
        <dbReference type="ChEBI" id="CHEBI:33019"/>
        <dbReference type="ChEBI" id="CHEBI:58048"/>
        <dbReference type="ChEBI" id="CHEBI:58359"/>
        <dbReference type="ChEBI" id="CHEBI:456215"/>
        <dbReference type="EC" id="6.3.5.4"/>
    </reaction>
</comment>
<evidence type="ECO:0000313" key="6">
    <source>
        <dbReference type="Proteomes" id="UP000053464"/>
    </source>
</evidence>
<dbReference type="RefSeq" id="WP_047003092.1">
    <property type="nucleotide sequence ID" value="NZ_LBHB01000001.1"/>
</dbReference>
<name>A0A0G9MYC1_9SPHN</name>
<dbReference type="SUPFAM" id="SSF56235">
    <property type="entry name" value="N-terminal nucleophile aminohydrolases (Ntn hydrolases)"/>
    <property type="match status" value="1"/>
</dbReference>
<reference evidence="5 6" key="1">
    <citation type="submission" date="2015-04" db="EMBL/GenBank/DDBJ databases">
        <title>The draft genome sequence of Erythrobacter luteus KA37.</title>
        <authorList>
            <person name="Zhuang L."/>
            <person name="Liu Y."/>
            <person name="Shao Z."/>
        </authorList>
    </citation>
    <scope>NUCLEOTIDE SEQUENCE [LARGE SCALE GENOMIC DNA]</scope>
    <source>
        <strain evidence="5 6">KA37</strain>
    </source>
</reference>
<evidence type="ECO:0000259" key="4">
    <source>
        <dbReference type="PROSITE" id="PS51278"/>
    </source>
</evidence>
<keyword evidence="6" id="KW-1185">Reference proteome</keyword>
<dbReference type="STRING" id="1581420.AAW00_04620"/>
<dbReference type="Gene3D" id="3.60.20.10">
    <property type="entry name" value="Glutamine Phosphoribosylpyrophosphate, subunit 1, domain 1"/>
    <property type="match status" value="1"/>
</dbReference>
<dbReference type="GO" id="GO:0004066">
    <property type="term" value="F:asparagine synthase (glutamine-hydrolyzing) activity"/>
    <property type="evidence" value="ECO:0007669"/>
    <property type="project" value="UniProtKB-EC"/>
</dbReference>
<comment type="pathway">
    <text evidence="1">Amino-acid biosynthesis; L-asparagine biosynthesis; L-asparagine from L-aspartate (L-Gln route): step 1/1.</text>
</comment>
<dbReference type="InterPro" id="IPR017932">
    <property type="entry name" value="GATase_2_dom"/>
</dbReference>
<accession>A0A0G9MYC1</accession>
<gene>
    <name evidence="5" type="ORF">AAW00_04620</name>
</gene>
<dbReference type="PATRIC" id="fig|1581420.6.peg.931"/>
<dbReference type="PROSITE" id="PS51278">
    <property type="entry name" value="GATASE_TYPE_2"/>
    <property type="match status" value="1"/>
</dbReference>
<dbReference type="PANTHER" id="PTHR43284">
    <property type="entry name" value="ASPARAGINE SYNTHETASE (GLUTAMINE-HYDROLYZING)"/>
    <property type="match status" value="1"/>
</dbReference>
<evidence type="ECO:0000313" key="5">
    <source>
        <dbReference type="EMBL" id="KLE35685.1"/>
    </source>
</evidence>
<evidence type="ECO:0000256" key="3">
    <source>
        <dbReference type="ARBA" id="ARBA00048741"/>
    </source>
</evidence>
<sequence>MSVTLLATRARAYHVRNHGHRCAVHKGGAGGKGFGHARIATIDLTGGVAHHISAENRRYDVTFTGEVYSYRDLRSELKTEGAFRSDSDAKALLLLLTERGPDMVTALVGMLASFL</sequence>
<dbReference type="Proteomes" id="UP000053464">
    <property type="component" value="Unassembled WGS sequence"/>
</dbReference>
<protein>
    <recommendedName>
        <fullName evidence="2">asparagine synthase (glutamine-hydrolyzing)</fullName>
        <ecNumber evidence="2">6.3.5.4</ecNumber>
    </recommendedName>
</protein>
<dbReference type="Pfam" id="PF13522">
    <property type="entry name" value="GATase_6"/>
    <property type="match status" value="1"/>
</dbReference>